<dbReference type="GO" id="GO:0006144">
    <property type="term" value="P:purine nucleobase metabolic process"/>
    <property type="evidence" value="ECO:0007669"/>
    <property type="project" value="UniProtKB-KW"/>
</dbReference>
<sequence>MRAFNALPAPAEPLAACCGAPGWADTVAAGRPYPDRAALRAAAHAALATADWSAIEAALTDHPRIGAAPTGAGRRAAWSRAEQSAAAVPAAGTAGGNPVPADDGGRDPLVAGNVAYERRFGHVFLICATGRSREQILAALTERLGNDEPTERAVVRRELAAIAALRLDRLLTELAEPTEPADPAVPGGSVGPAVSGRREEDR</sequence>
<comment type="catalytic activity">
    <reaction evidence="1">
        <text>5-hydroxy-2-oxo-4-ureido-2,5-dihydro-1H-imidazole-5-carboxylate + H(+) = (S)-allantoin + CO2</text>
        <dbReference type="Rhea" id="RHEA:26301"/>
        <dbReference type="ChEBI" id="CHEBI:15378"/>
        <dbReference type="ChEBI" id="CHEBI:15678"/>
        <dbReference type="ChEBI" id="CHEBI:16526"/>
        <dbReference type="ChEBI" id="CHEBI:58639"/>
        <dbReference type="EC" id="4.1.1.97"/>
    </reaction>
</comment>
<dbReference type="Pfam" id="PF09349">
    <property type="entry name" value="OHCU_decarbox"/>
    <property type="match status" value="1"/>
</dbReference>
<dbReference type="InterPro" id="IPR018020">
    <property type="entry name" value="OHCU_decarboxylase"/>
</dbReference>
<evidence type="ECO:0000256" key="3">
    <source>
        <dbReference type="ARBA" id="ARBA00012257"/>
    </source>
</evidence>
<dbReference type="Gene3D" id="1.10.3330.10">
    <property type="entry name" value="Oxo-4-hydroxy-4-carboxy-5-ureidoimidazoline decarboxylase"/>
    <property type="match status" value="1"/>
</dbReference>
<name>A0A8J4A8B5_9ACTN</name>
<evidence type="ECO:0000259" key="8">
    <source>
        <dbReference type="Pfam" id="PF09349"/>
    </source>
</evidence>
<dbReference type="PANTHER" id="PTHR43466">
    <property type="entry name" value="2-OXO-4-HYDROXY-4-CARBOXY-5-UREIDOIMIDAZOLINE DECARBOXYLASE-RELATED"/>
    <property type="match status" value="1"/>
</dbReference>
<keyword evidence="10" id="KW-1185">Reference proteome</keyword>
<evidence type="ECO:0000256" key="1">
    <source>
        <dbReference type="ARBA" id="ARBA00001163"/>
    </source>
</evidence>
<protein>
    <recommendedName>
        <fullName evidence="3">2-oxo-4-hydroxy-4-carboxy-5-ureidoimidazoline decarboxylase</fullName>
        <ecNumber evidence="3">4.1.1.97</ecNumber>
    </recommendedName>
</protein>
<evidence type="ECO:0000256" key="5">
    <source>
        <dbReference type="ARBA" id="ARBA00022793"/>
    </source>
</evidence>
<gene>
    <name evidence="9" type="ORF">NUM_21150</name>
</gene>
<accession>A0A8J4A8B5</accession>
<dbReference type="Proteomes" id="UP000614996">
    <property type="component" value="Unassembled WGS sequence"/>
</dbReference>
<evidence type="ECO:0000313" key="9">
    <source>
        <dbReference type="EMBL" id="GIL26861.1"/>
    </source>
</evidence>
<keyword evidence="5" id="KW-0210">Decarboxylase</keyword>
<comment type="pathway">
    <text evidence="2">Purine metabolism; urate degradation; (S)-allantoin from urate: step 3/3.</text>
</comment>
<feature type="region of interest" description="Disordered" evidence="7">
    <location>
        <begin position="177"/>
        <end position="202"/>
    </location>
</feature>
<evidence type="ECO:0000256" key="6">
    <source>
        <dbReference type="ARBA" id="ARBA00023239"/>
    </source>
</evidence>
<comment type="caution">
    <text evidence="9">The sequence shown here is derived from an EMBL/GenBank/DDBJ whole genome shotgun (WGS) entry which is preliminary data.</text>
</comment>
<dbReference type="GO" id="GO:0051997">
    <property type="term" value="F:2-oxo-4-hydroxy-4-carboxy-5-ureidoimidazoline decarboxylase activity"/>
    <property type="evidence" value="ECO:0007669"/>
    <property type="project" value="UniProtKB-EC"/>
</dbReference>
<dbReference type="AlphaFoldDB" id="A0A8J4A8B5"/>
<evidence type="ECO:0000256" key="7">
    <source>
        <dbReference type="SAM" id="MobiDB-lite"/>
    </source>
</evidence>
<dbReference type="GO" id="GO:0019628">
    <property type="term" value="P:urate catabolic process"/>
    <property type="evidence" value="ECO:0007669"/>
    <property type="project" value="TreeGrafter"/>
</dbReference>
<dbReference type="NCBIfam" id="NF010372">
    <property type="entry name" value="PRK13798.1"/>
    <property type="match status" value="1"/>
</dbReference>
<organism evidence="9 10">
    <name type="scientific">Actinocatenispora comari</name>
    <dbReference type="NCBI Taxonomy" id="2807577"/>
    <lineage>
        <taxon>Bacteria</taxon>
        <taxon>Bacillati</taxon>
        <taxon>Actinomycetota</taxon>
        <taxon>Actinomycetes</taxon>
        <taxon>Micromonosporales</taxon>
        <taxon>Micromonosporaceae</taxon>
        <taxon>Actinocatenispora</taxon>
    </lineage>
</organism>
<evidence type="ECO:0000256" key="2">
    <source>
        <dbReference type="ARBA" id="ARBA00004754"/>
    </source>
</evidence>
<evidence type="ECO:0000313" key="10">
    <source>
        <dbReference type="Proteomes" id="UP000614996"/>
    </source>
</evidence>
<reference evidence="10" key="1">
    <citation type="journal article" date="2021" name="Int. J. Syst. Evol. Microbiol.">
        <title>Actinocatenispora comari sp. nov., an endophytic actinomycete isolated from aerial parts of Comarum salesowianum.</title>
        <authorList>
            <person name="Oyunbileg N."/>
            <person name="Iizaka Y."/>
            <person name="Hamada M."/>
            <person name="Davaapurev B.O."/>
            <person name="Fukumoto A."/>
            <person name="Tsetseg B."/>
            <person name="Kato F."/>
            <person name="Tamura T."/>
            <person name="Batkhuu J."/>
            <person name="Anzai Y."/>
        </authorList>
    </citation>
    <scope>NUCLEOTIDE SEQUENCE [LARGE SCALE GENOMIC DNA]</scope>
    <source>
        <strain evidence="10">NUM-2625</strain>
    </source>
</reference>
<feature type="compositionally biased region" description="Low complexity" evidence="7">
    <location>
        <begin position="181"/>
        <end position="195"/>
    </location>
</feature>
<feature type="region of interest" description="Disordered" evidence="7">
    <location>
        <begin position="83"/>
        <end position="105"/>
    </location>
</feature>
<feature type="compositionally biased region" description="Low complexity" evidence="7">
    <location>
        <begin position="83"/>
        <end position="101"/>
    </location>
</feature>
<keyword evidence="4" id="KW-0659">Purine metabolism</keyword>
<keyword evidence="6" id="KW-0456">Lyase</keyword>
<dbReference type="SUPFAM" id="SSF158694">
    <property type="entry name" value="UraD-Like"/>
    <property type="match status" value="1"/>
</dbReference>
<dbReference type="PANTHER" id="PTHR43466:SF1">
    <property type="entry name" value="2-OXO-4-HYDROXY-4-CARBOXY-5-UREIDOIMIDAZOLINE DECARBOXYLASE-RELATED"/>
    <property type="match status" value="1"/>
</dbReference>
<dbReference type="EMBL" id="BOPO01000032">
    <property type="protein sequence ID" value="GIL26861.1"/>
    <property type="molecule type" value="Genomic_DNA"/>
</dbReference>
<dbReference type="EC" id="4.1.1.97" evidence="3"/>
<feature type="domain" description="Oxo-4-hydroxy-4-carboxy-5-ureidoimidazoline decarboxylase" evidence="8">
    <location>
        <begin position="13"/>
        <end position="168"/>
    </location>
</feature>
<dbReference type="InterPro" id="IPR036778">
    <property type="entry name" value="OHCU_decarboxylase_sf"/>
</dbReference>
<evidence type="ECO:0000256" key="4">
    <source>
        <dbReference type="ARBA" id="ARBA00022631"/>
    </source>
</evidence>
<proteinExistence type="predicted"/>